<evidence type="ECO:0000313" key="10">
    <source>
        <dbReference type="EMBL" id="MYD89318.1"/>
    </source>
</evidence>
<dbReference type="GO" id="GO:0006355">
    <property type="term" value="P:regulation of DNA-templated transcription"/>
    <property type="evidence" value="ECO:0007669"/>
    <property type="project" value="InterPro"/>
</dbReference>
<dbReference type="PANTHER" id="PTHR48111:SF1">
    <property type="entry name" value="TWO-COMPONENT RESPONSE REGULATOR ORR33"/>
    <property type="match status" value="1"/>
</dbReference>
<organism evidence="10">
    <name type="scientific">Caldilineaceae bacterium SB0662_bin_9</name>
    <dbReference type="NCBI Taxonomy" id="2605258"/>
    <lineage>
        <taxon>Bacteria</taxon>
        <taxon>Bacillati</taxon>
        <taxon>Chloroflexota</taxon>
        <taxon>Caldilineae</taxon>
        <taxon>Caldilineales</taxon>
        <taxon>Caldilineaceae</taxon>
    </lineage>
</organism>
<dbReference type="InterPro" id="IPR001789">
    <property type="entry name" value="Sig_transdc_resp-reg_receiver"/>
</dbReference>
<dbReference type="Gene3D" id="1.10.10.10">
    <property type="entry name" value="Winged helix-like DNA-binding domain superfamily/Winged helix DNA-binding domain"/>
    <property type="match status" value="1"/>
</dbReference>
<name>A0A6B1DPF4_9CHLR</name>
<dbReference type="InterPro" id="IPR001867">
    <property type="entry name" value="OmpR/PhoB-type_DNA-bd"/>
</dbReference>
<dbReference type="InterPro" id="IPR011006">
    <property type="entry name" value="CheY-like_superfamily"/>
</dbReference>
<evidence type="ECO:0000256" key="5">
    <source>
        <dbReference type="ARBA" id="ARBA00023163"/>
    </source>
</evidence>
<accession>A0A6B1DPF4</accession>
<dbReference type="PROSITE" id="PS51755">
    <property type="entry name" value="OMPR_PHOB"/>
    <property type="match status" value="1"/>
</dbReference>
<proteinExistence type="predicted"/>
<dbReference type="AlphaFoldDB" id="A0A6B1DPF4"/>
<keyword evidence="1 6" id="KW-0597">Phosphoprotein</keyword>
<dbReference type="SMART" id="SM00862">
    <property type="entry name" value="Trans_reg_C"/>
    <property type="match status" value="1"/>
</dbReference>
<protein>
    <submittedName>
        <fullName evidence="10">Response regulator transcription factor</fullName>
    </submittedName>
</protein>
<evidence type="ECO:0000256" key="3">
    <source>
        <dbReference type="ARBA" id="ARBA00023015"/>
    </source>
</evidence>
<evidence type="ECO:0000259" key="8">
    <source>
        <dbReference type="PROSITE" id="PS50110"/>
    </source>
</evidence>
<keyword evidence="2" id="KW-0902">Two-component regulatory system</keyword>
<keyword evidence="4 7" id="KW-0238">DNA-binding</keyword>
<evidence type="ECO:0000256" key="1">
    <source>
        <dbReference type="ARBA" id="ARBA00022553"/>
    </source>
</evidence>
<feature type="modified residue" description="4-aspartylphosphate" evidence="6">
    <location>
        <position position="53"/>
    </location>
</feature>
<dbReference type="FunFam" id="3.40.50.2300:FF:000001">
    <property type="entry name" value="DNA-binding response regulator PhoB"/>
    <property type="match status" value="1"/>
</dbReference>
<keyword evidence="3" id="KW-0805">Transcription regulation</keyword>
<dbReference type="SUPFAM" id="SSF46894">
    <property type="entry name" value="C-terminal effector domain of the bipartite response regulators"/>
    <property type="match status" value="1"/>
</dbReference>
<dbReference type="EMBL" id="VXPY01000015">
    <property type="protein sequence ID" value="MYD89318.1"/>
    <property type="molecule type" value="Genomic_DNA"/>
</dbReference>
<dbReference type="InterPro" id="IPR039420">
    <property type="entry name" value="WalR-like"/>
</dbReference>
<evidence type="ECO:0000259" key="9">
    <source>
        <dbReference type="PROSITE" id="PS51755"/>
    </source>
</evidence>
<dbReference type="GO" id="GO:0005829">
    <property type="term" value="C:cytosol"/>
    <property type="evidence" value="ECO:0007669"/>
    <property type="project" value="TreeGrafter"/>
</dbReference>
<dbReference type="PANTHER" id="PTHR48111">
    <property type="entry name" value="REGULATOR OF RPOS"/>
    <property type="match status" value="1"/>
</dbReference>
<dbReference type="CDD" id="cd00383">
    <property type="entry name" value="trans_reg_C"/>
    <property type="match status" value="1"/>
</dbReference>
<dbReference type="Pfam" id="PF00072">
    <property type="entry name" value="Response_reg"/>
    <property type="match status" value="1"/>
</dbReference>
<evidence type="ECO:0000256" key="2">
    <source>
        <dbReference type="ARBA" id="ARBA00023012"/>
    </source>
</evidence>
<keyword evidence="5" id="KW-0804">Transcription</keyword>
<feature type="domain" description="OmpR/PhoB-type" evidence="9">
    <location>
        <begin position="127"/>
        <end position="229"/>
    </location>
</feature>
<dbReference type="PROSITE" id="PS50110">
    <property type="entry name" value="RESPONSE_REGULATORY"/>
    <property type="match status" value="1"/>
</dbReference>
<evidence type="ECO:0000256" key="6">
    <source>
        <dbReference type="PROSITE-ProRule" id="PRU00169"/>
    </source>
</evidence>
<gene>
    <name evidence="10" type="ORF">F4Y08_03115</name>
</gene>
<dbReference type="InterPro" id="IPR016032">
    <property type="entry name" value="Sig_transdc_resp-reg_C-effctor"/>
</dbReference>
<reference evidence="10" key="1">
    <citation type="submission" date="2019-09" db="EMBL/GenBank/DDBJ databases">
        <title>Characterisation of the sponge microbiome using genome-centric metagenomics.</title>
        <authorList>
            <person name="Engelberts J.P."/>
            <person name="Robbins S.J."/>
            <person name="De Goeij J.M."/>
            <person name="Aranda M."/>
            <person name="Bell S.C."/>
            <person name="Webster N.S."/>
        </authorList>
    </citation>
    <scope>NUCLEOTIDE SEQUENCE</scope>
    <source>
        <strain evidence="10">SB0662_bin_9</strain>
    </source>
</reference>
<dbReference type="Pfam" id="PF00486">
    <property type="entry name" value="Trans_reg_C"/>
    <property type="match status" value="1"/>
</dbReference>
<evidence type="ECO:0000256" key="4">
    <source>
        <dbReference type="ARBA" id="ARBA00023125"/>
    </source>
</evidence>
<dbReference type="Gene3D" id="6.10.250.690">
    <property type="match status" value="1"/>
</dbReference>
<dbReference type="Gene3D" id="3.40.50.2300">
    <property type="match status" value="1"/>
</dbReference>
<dbReference type="GO" id="GO:0000976">
    <property type="term" value="F:transcription cis-regulatory region binding"/>
    <property type="evidence" value="ECO:0007669"/>
    <property type="project" value="TreeGrafter"/>
</dbReference>
<sequence length="233" mass="26139">MAQHLLVVDDNDQITNLLRQYLQAQGYAVDVAGDGVEALERIADRLPDLILLDVMMPRMDGFEFMQELRRQHAVPVIFLTARLDEVDLLTGFGYGADDYLTKPFSMSELAARVRAVLRRTQDARSRDEVVRSGDIEVDRARFEVRVKSRLVNLTRTEFSLLEALVDAGGRVLSRPQLLEHMFGDAPGMADGFERTVDAHVKNLRAKLAREADGQVFVETVYGVGYRLREGGGS</sequence>
<dbReference type="SMART" id="SM00448">
    <property type="entry name" value="REC"/>
    <property type="match status" value="1"/>
</dbReference>
<feature type="domain" description="Response regulatory" evidence="8">
    <location>
        <begin position="4"/>
        <end position="117"/>
    </location>
</feature>
<evidence type="ECO:0000256" key="7">
    <source>
        <dbReference type="PROSITE-ProRule" id="PRU01091"/>
    </source>
</evidence>
<dbReference type="GO" id="GO:0032993">
    <property type="term" value="C:protein-DNA complex"/>
    <property type="evidence" value="ECO:0007669"/>
    <property type="project" value="TreeGrafter"/>
</dbReference>
<feature type="DNA-binding region" description="OmpR/PhoB-type" evidence="7">
    <location>
        <begin position="127"/>
        <end position="229"/>
    </location>
</feature>
<comment type="caution">
    <text evidence="10">The sequence shown here is derived from an EMBL/GenBank/DDBJ whole genome shotgun (WGS) entry which is preliminary data.</text>
</comment>
<dbReference type="SUPFAM" id="SSF52172">
    <property type="entry name" value="CheY-like"/>
    <property type="match status" value="1"/>
</dbReference>
<dbReference type="CDD" id="cd17574">
    <property type="entry name" value="REC_OmpR"/>
    <property type="match status" value="1"/>
</dbReference>
<dbReference type="InterPro" id="IPR036388">
    <property type="entry name" value="WH-like_DNA-bd_sf"/>
</dbReference>
<dbReference type="GO" id="GO:0000156">
    <property type="term" value="F:phosphorelay response regulator activity"/>
    <property type="evidence" value="ECO:0007669"/>
    <property type="project" value="TreeGrafter"/>
</dbReference>